<dbReference type="PROSITE" id="PS01187">
    <property type="entry name" value="EGF_CA"/>
    <property type="match status" value="1"/>
</dbReference>
<organism evidence="11 12">
    <name type="scientific">Porites lobata</name>
    <dbReference type="NCBI Taxonomy" id="104759"/>
    <lineage>
        <taxon>Eukaryota</taxon>
        <taxon>Metazoa</taxon>
        <taxon>Cnidaria</taxon>
        <taxon>Anthozoa</taxon>
        <taxon>Hexacorallia</taxon>
        <taxon>Scleractinia</taxon>
        <taxon>Fungiina</taxon>
        <taxon>Poritidae</taxon>
        <taxon>Porites</taxon>
    </lineage>
</organism>
<gene>
    <name evidence="11" type="ORF">PLOB_00001216</name>
</gene>
<evidence type="ECO:0000259" key="8">
    <source>
        <dbReference type="PROSITE" id="PS50026"/>
    </source>
</evidence>
<evidence type="ECO:0000256" key="6">
    <source>
        <dbReference type="ARBA" id="ARBA00023157"/>
    </source>
</evidence>
<feature type="domain" description="Fibrinogen C-terminal" evidence="9">
    <location>
        <begin position="5"/>
        <end position="61"/>
    </location>
</feature>
<dbReference type="Pfam" id="PF12947">
    <property type="entry name" value="EGF_3"/>
    <property type="match status" value="1"/>
</dbReference>
<sequence>MPVLTYCNLEERSCSDIKAQNPQATSGSYVIDPDGDGGNEPFTVFCDMADKNGVGVTVVGHDSEARTLVDGYEGPGSYVKNITYTATGLTGVAQLAGLADVSDHCEQFIKYECYGALLFRDGECWWVSRDNEKMIYWGGARPDDYKKCACGVTSPNSCVDPNYGCNCEMNDATWREDSGLLTEKSQLPVMELRFGDTGDLSERGYHTLGKLKCYSTRFLFGEEKILKLGMARRRFFRISFLLVVGTILYRAEAQQCPGGRSETSILGWMLRGHTYKTMQADLPHTCVFACYKDDRCQSLNWVISLLTCEFNNRTKEARPEDFIPNADRFYFKRDKNRVRLGSIAELPAETCHEIKSSEGQVPSGKYWFSTIKTGSSILAHCDMETEDIDECSTSPPVCDVNANCTNIQGSYFCTCKTGFSGDGKTCQGRKTKAFPKLPTIHSQNARGCCPTGGLFRELCPNISTFWRRIYCMYVISNLQCVNYRRITNADRKVTYGKVSVQCDKTIDITWYRFEGAAGTRMPTSCPPLYKCNTNAPGWLKGGHPSVADGQVTRKACFHWSNCCSLSTNIKVRNCGSYYVYYLKSTGSCWYRYCSTE</sequence>
<feature type="domain" description="Fibrillar collagen NC1" evidence="10">
    <location>
        <begin position="1"/>
        <end position="214"/>
    </location>
</feature>
<dbReference type="InterPro" id="IPR002181">
    <property type="entry name" value="Fibrinogen_a/b/g_C_dom"/>
</dbReference>
<keyword evidence="5" id="KW-0176">Collagen</keyword>
<evidence type="ECO:0000313" key="12">
    <source>
        <dbReference type="Proteomes" id="UP001159405"/>
    </source>
</evidence>
<comment type="subcellular location">
    <subcellularLocation>
        <location evidence="1">Secreted</location>
    </subcellularLocation>
</comment>
<dbReference type="PROSITE" id="PS51461">
    <property type="entry name" value="NC1_FIB"/>
    <property type="match status" value="1"/>
</dbReference>
<dbReference type="PROSITE" id="PS50026">
    <property type="entry name" value="EGF_3"/>
    <property type="match status" value="1"/>
</dbReference>
<evidence type="ECO:0000256" key="5">
    <source>
        <dbReference type="ARBA" id="ARBA00023119"/>
    </source>
</evidence>
<dbReference type="EMBL" id="CALNXK010000100">
    <property type="protein sequence ID" value="CAH3155160.1"/>
    <property type="molecule type" value="Genomic_DNA"/>
</dbReference>
<keyword evidence="3 7" id="KW-0245">EGF-like domain</keyword>
<comment type="caution">
    <text evidence="7">Lacks conserved residue(s) required for the propagation of feature annotation.</text>
</comment>
<dbReference type="SUPFAM" id="SSF56496">
    <property type="entry name" value="Fibrinogen C-terminal domain-like"/>
    <property type="match status" value="1"/>
</dbReference>
<evidence type="ECO:0000256" key="2">
    <source>
        <dbReference type="ARBA" id="ARBA00022525"/>
    </source>
</evidence>
<dbReference type="Pfam" id="PF01410">
    <property type="entry name" value="COLFI"/>
    <property type="match status" value="1"/>
</dbReference>
<reference evidence="11 12" key="1">
    <citation type="submission" date="2022-05" db="EMBL/GenBank/DDBJ databases">
        <authorList>
            <consortium name="Genoscope - CEA"/>
            <person name="William W."/>
        </authorList>
    </citation>
    <scope>NUCLEOTIDE SEQUENCE [LARGE SCALE GENOMIC DNA]</scope>
</reference>
<dbReference type="Gene3D" id="2.10.25.10">
    <property type="entry name" value="Laminin"/>
    <property type="match status" value="1"/>
</dbReference>
<feature type="domain" description="EGF-like" evidence="8">
    <location>
        <begin position="387"/>
        <end position="427"/>
    </location>
</feature>
<dbReference type="InterPro" id="IPR001881">
    <property type="entry name" value="EGF-like_Ca-bd_dom"/>
</dbReference>
<dbReference type="NCBIfam" id="NF040941">
    <property type="entry name" value="GGGWT_bact"/>
    <property type="match status" value="1"/>
</dbReference>
<dbReference type="InterPro" id="IPR000152">
    <property type="entry name" value="EGF-type_Asp/Asn_hydroxyl_site"/>
</dbReference>
<dbReference type="PANTHER" id="PTHR36191:SF4">
    <property type="entry name" value="VWFD DOMAIN-CONTAINING PROTEIN"/>
    <property type="match status" value="1"/>
</dbReference>
<dbReference type="CDD" id="cd00054">
    <property type="entry name" value="EGF_CA"/>
    <property type="match status" value="1"/>
</dbReference>
<keyword evidence="6" id="KW-1015">Disulfide bond</keyword>
<evidence type="ECO:0000313" key="11">
    <source>
        <dbReference type="EMBL" id="CAH3155160.1"/>
    </source>
</evidence>
<keyword evidence="2" id="KW-0964">Secreted</keyword>
<evidence type="ECO:0000256" key="7">
    <source>
        <dbReference type="PROSITE-ProRule" id="PRU00076"/>
    </source>
</evidence>
<dbReference type="InterPro" id="IPR057774">
    <property type="entry name" value="D8C_UMOD/GP2/OIT3-like"/>
</dbReference>
<accession>A0ABN8Q1P1</accession>
<dbReference type="SMART" id="SM00181">
    <property type="entry name" value="EGF"/>
    <property type="match status" value="1"/>
</dbReference>
<protein>
    <submittedName>
        <fullName evidence="11">Uncharacterized protein</fullName>
    </submittedName>
</protein>
<dbReference type="SMART" id="SM00179">
    <property type="entry name" value="EGF_CA"/>
    <property type="match status" value="1"/>
</dbReference>
<dbReference type="Gene3D" id="2.60.120.1000">
    <property type="match status" value="1"/>
</dbReference>
<evidence type="ECO:0000256" key="3">
    <source>
        <dbReference type="ARBA" id="ARBA00022536"/>
    </source>
</evidence>
<keyword evidence="4" id="KW-0732">Signal</keyword>
<evidence type="ECO:0000259" key="10">
    <source>
        <dbReference type="PROSITE" id="PS51461"/>
    </source>
</evidence>
<keyword evidence="12" id="KW-1185">Reference proteome</keyword>
<dbReference type="PROSITE" id="PS01186">
    <property type="entry name" value="EGF_2"/>
    <property type="match status" value="1"/>
</dbReference>
<dbReference type="PANTHER" id="PTHR36191">
    <property type="entry name" value="ENDO/EXONUCLEASE/PHOSPHATASE DOMAIN-CONTAINING PROTEIN-RELATED"/>
    <property type="match status" value="1"/>
</dbReference>
<dbReference type="Proteomes" id="UP001159405">
    <property type="component" value="Unassembled WGS sequence"/>
</dbReference>
<dbReference type="InterPro" id="IPR036056">
    <property type="entry name" value="Fibrinogen-like_C"/>
</dbReference>
<dbReference type="PROSITE" id="PS00010">
    <property type="entry name" value="ASX_HYDROXYL"/>
    <property type="match status" value="1"/>
</dbReference>
<dbReference type="InterPro" id="IPR018097">
    <property type="entry name" value="EGF_Ca-bd_CS"/>
</dbReference>
<dbReference type="SUPFAM" id="SSF57196">
    <property type="entry name" value="EGF/Laminin"/>
    <property type="match status" value="1"/>
</dbReference>
<evidence type="ECO:0000259" key="9">
    <source>
        <dbReference type="PROSITE" id="PS51406"/>
    </source>
</evidence>
<evidence type="ECO:0000256" key="1">
    <source>
        <dbReference type="ARBA" id="ARBA00004613"/>
    </source>
</evidence>
<dbReference type="InterPro" id="IPR000742">
    <property type="entry name" value="EGF"/>
</dbReference>
<proteinExistence type="predicted"/>
<comment type="caution">
    <text evidence="11">The sequence shown here is derived from an EMBL/GenBank/DDBJ whole genome shotgun (WGS) entry which is preliminary data.</text>
</comment>
<dbReference type="InterPro" id="IPR024731">
    <property type="entry name" value="NELL2-like_EGF"/>
</dbReference>
<dbReference type="Pfam" id="PF23283">
    <property type="entry name" value="D8C_UMOD"/>
    <property type="match status" value="1"/>
</dbReference>
<evidence type="ECO:0000256" key="4">
    <source>
        <dbReference type="ARBA" id="ARBA00022729"/>
    </source>
</evidence>
<dbReference type="PROSITE" id="PS51406">
    <property type="entry name" value="FIBRINOGEN_C_2"/>
    <property type="match status" value="1"/>
</dbReference>
<dbReference type="InterPro" id="IPR000885">
    <property type="entry name" value="Fib_collagen_C"/>
</dbReference>
<name>A0ABN8Q1P1_9CNID</name>